<name>A0ABS8UTK7_DATST</name>
<comment type="caution">
    <text evidence="1">The sequence shown here is derived from an EMBL/GenBank/DDBJ whole genome shotgun (WGS) entry which is preliminary data.</text>
</comment>
<keyword evidence="2" id="KW-1185">Reference proteome</keyword>
<organism evidence="1 2">
    <name type="scientific">Datura stramonium</name>
    <name type="common">Jimsonweed</name>
    <name type="synonym">Common thornapple</name>
    <dbReference type="NCBI Taxonomy" id="4076"/>
    <lineage>
        <taxon>Eukaryota</taxon>
        <taxon>Viridiplantae</taxon>
        <taxon>Streptophyta</taxon>
        <taxon>Embryophyta</taxon>
        <taxon>Tracheophyta</taxon>
        <taxon>Spermatophyta</taxon>
        <taxon>Magnoliopsida</taxon>
        <taxon>eudicotyledons</taxon>
        <taxon>Gunneridae</taxon>
        <taxon>Pentapetalae</taxon>
        <taxon>asterids</taxon>
        <taxon>lamiids</taxon>
        <taxon>Solanales</taxon>
        <taxon>Solanaceae</taxon>
        <taxon>Solanoideae</taxon>
        <taxon>Datureae</taxon>
        <taxon>Datura</taxon>
    </lineage>
</organism>
<evidence type="ECO:0000313" key="1">
    <source>
        <dbReference type="EMBL" id="MCD9638210.1"/>
    </source>
</evidence>
<evidence type="ECO:0000313" key="2">
    <source>
        <dbReference type="Proteomes" id="UP000823775"/>
    </source>
</evidence>
<reference evidence="1 2" key="1">
    <citation type="journal article" date="2021" name="BMC Genomics">
        <title>Datura genome reveals duplications of psychoactive alkaloid biosynthetic genes and high mutation rate following tissue culture.</title>
        <authorList>
            <person name="Rajewski A."/>
            <person name="Carter-House D."/>
            <person name="Stajich J."/>
            <person name="Litt A."/>
        </authorList>
    </citation>
    <scope>NUCLEOTIDE SEQUENCE [LARGE SCALE GENOMIC DNA]</scope>
    <source>
        <strain evidence="1">AR-01</strain>
    </source>
</reference>
<proteinExistence type="predicted"/>
<dbReference type="Proteomes" id="UP000823775">
    <property type="component" value="Unassembled WGS sequence"/>
</dbReference>
<gene>
    <name evidence="1" type="ORF">HAX54_022033</name>
</gene>
<accession>A0ABS8UTK7</accession>
<dbReference type="EMBL" id="JACEIK010002643">
    <property type="protein sequence ID" value="MCD9638210.1"/>
    <property type="molecule type" value="Genomic_DNA"/>
</dbReference>
<protein>
    <submittedName>
        <fullName evidence="1">Uncharacterized protein</fullName>
    </submittedName>
</protein>
<sequence length="106" mass="12130">GSVNVFFETFEEYDAMISSSSQRMNREYHQKSLSNVQCLIDAKEESTKDNGRMEDLQATLAKIDKELKTISTKRKKNLAHIDEQIEQLSIGQEKIIGFKSKICAIE</sequence>
<feature type="non-terminal residue" evidence="1">
    <location>
        <position position="1"/>
    </location>
</feature>